<dbReference type="EMBL" id="MIKG01000007">
    <property type="protein sequence ID" value="RAO68393.1"/>
    <property type="molecule type" value="Genomic_DNA"/>
</dbReference>
<evidence type="ECO:0000313" key="1">
    <source>
        <dbReference type="EMBL" id="RAO68393.1"/>
    </source>
</evidence>
<proteinExistence type="predicted"/>
<reference evidence="1 2" key="1">
    <citation type="journal article" date="2017" name="Biotechnol. Biofuels">
        <title>Differential beta-glucosidase expression as a function of carbon source availability in Talaromyces amestolkiae: a genomic and proteomic approach.</title>
        <authorList>
            <person name="de Eugenio L.I."/>
            <person name="Mendez-Liter J.A."/>
            <person name="Nieto-Dominguez M."/>
            <person name="Alonso L."/>
            <person name="Gil-Munoz J."/>
            <person name="Barriuso J."/>
            <person name="Prieto A."/>
            <person name="Martinez M.J."/>
        </authorList>
    </citation>
    <scope>NUCLEOTIDE SEQUENCE [LARGE SCALE GENOMIC DNA]</scope>
    <source>
        <strain evidence="1 2">CIB</strain>
    </source>
</reference>
<keyword evidence="2" id="KW-1185">Reference proteome</keyword>
<comment type="caution">
    <text evidence="1">The sequence shown here is derived from an EMBL/GenBank/DDBJ whole genome shotgun (WGS) entry which is preliminary data.</text>
</comment>
<dbReference type="AlphaFoldDB" id="A0A364KXV6"/>
<gene>
    <name evidence="1" type="ORF">BHQ10_004405</name>
</gene>
<dbReference type="RefSeq" id="XP_040732909.1">
    <property type="nucleotide sequence ID" value="XM_040876767.1"/>
</dbReference>
<dbReference type="InterPro" id="IPR027417">
    <property type="entry name" value="P-loop_NTPase"/>
</dbReference>
<sequence>MSILQWSRIIAAKFTSDKPENVEIRNKIHDIKALVRNNSASTQLYPGVNVKSNKDAAGYEFLDDYDQQGKKPRRGTLFVTDKYKKGDCYNVHLFDYPPSTHVTCQAIGRVRRFGQLYPFQVFYYRLLNSFHFELCLRGMLVPQKLLRSIPGARTNIIN</sequence>
<evidence type="ECO:0000313" key="2">
    <source>
        <dbReference type="Proteomes" id="UP000249363"/>
    </source>
</evidence>
<dbReference type="Proteomes" id="UP000249363">
    <property type="component" value="Unassembled WGS sequence"/>
</dbReference>
<organism evidence="1 2">
    <name type="scientific">Talaromyces amestolkiae</name>
    <dbReference type="NCBI Taxonomy" id="1196081"/>
    <lineage>
        <taxon>Eukaryota</taxon>
        <taxon>Fungi</taxon>
        <taxon>Dikarya</taxon>
        <taxon>Ascomycota</taxon>
        <taxon>Pezizomycotina</taxon>
        <taxon>Eurotiomycetes</taxon>
        <taxon>Eurotiomycetidae</taxon>
        <taxon>Eurotiales</taxon>
        <taxon>Trichocomaceae</taxon>
        <taxon>Talaromyces</taxon>
        <taxon>Talaromyces sect. Talaromyces</taxon>
    </lineage>
</organism>
<dbReference type="GeneID" id="63793621"/>
<name>A0A364KXV6_TALAM</name>
<dbReference type="SUPFAM" id="SSF52540">
    <property type="entry name" value="P-loop containing nucleoside triphosphate hydrolases"/>
    <property type="match status" value="1"/>
</dbReference>
<protein>
    <submittedName>
        <fullName evidence="1">Uncharacterized protein</fullName>
    </submittedName>
</protein>
<accession>A0A364KXV6</accession>